<feature type="compositionally biased region" description="Basic residues" evidence="1">
    <location>
        <begin position="163"/>
        <end position="175"/>
    </location>
</feature>
<feature type="compositionally biased region" description="Low complexity" evidence="1">
    <location>
        <begin position="152"/>
        <end position="162"/>
    </location>
</feature>
<name>A0ABR3UR30_9PLEO</name>
<evidence type="ECO:0000313" key="3">
    <source>
        <dbReference type="Proteomes" id="UP001578633"/>
    </source>
</evidence>
<feature type="region of interest" description="Disordered" evidence="1">
    <location>
        <begin position="152"/>
        <end position="222"/>
    </location>
</feature>
<comment type="caution">
    <text evidence="2">The sequence shown here is derived from an EMBL/GenBank/DDBJ whole genome shotgun (WGS) entry which is preliminary data.</text>
</comment>
<feature type="compositionally biased region" description="Basic and acidic residues" evidence="1">
    <location>
        <begin position="176"/>
        <end position="185"/>
    </location>
</feature>
<dbReference type="Proteomes" id="UP001578633">
    <property type="component" value="Chromosome 2"/>
</dbReference>
<gene>
    <name evidence="2" type="ORF">ACET3X_002784</name>
</gene>
<dbReference type="GeneID" id="96083106"/>
<reference evidence="2 3" key="1">
    <citation type="submission" date="2024-09" db="EMBL/GenBank/DDBJ databases">
        <title>T2T genomes of carrot and Alternaria dauci and their utility for understanding host-pathogen interaction during carrot leaf blight disease.</title>
        <authorList>
            <person name="Liu W."/>
            <person name="Xu S."/>
            <person name="Ou C."/>
            <person name="Liu X."/>
            <person name="Zhuang F."/>
            <person name="Deng X.W."/>
        </authorList>
    </citation>
    <scope>NUCLEOTIDE SEQUENCE [LARGE SCALE GENOMIC DNA]</scope>
    <source>
        <strain evidence="2 3">A2016</strain>
    </source>
</reference>
<keyword evidence="3" id="KW-1185">Reference proteome</keyword>
<sequence length="236" mass="26694">MPTSRTPSLLDATALAFSPGQNAHPSPPYSERFSSPSSPLSAVDFQAQFPPQTQQYYGPQKPYGYQPYPLFNGYTQAYEYELTSPPPCPAQFQGAVPWYPQQNGYNGYVDYRADQYEPFADQFTELQGVRNGCIPGQQNTWHHYGTEGYMNNNNNYNNNVPKKIAKKNKRKKMNKLKRDYARAEEQAEDTSTQTQSKSKTDAKKQKAEQQNEHKNKTRVKTAAVEPVTKVCSIIGG</sequence>
<feature type="compositionally biased region" description="Low complexity" evidence="1">
    <location>
        <begin position="29"/>
        <end position="41"/>
    </location>
</feature>
<feature type="compositionally biased region" description="Basic and acidic residues" evidence="1">
    <location>
        <begin position="198"/>
        <end position="214"/>
    </location>
</feature>
<evidence type="ECO:0000313" key="2">
    <source>
        <dbReference type="EMBL" id="KAL1798747.1"/>
    </source>
</evidence>
<dbReference type="EMBL" id="JBHGVX010000002">
    <property type="protein sequence ID" value="KAL1798747.1"/>
    <property type="molecule type" value="Genomic_DNA"/>
</dbReference>
<evidence type="ECO:0000256" key="1">
    <source>
        <dbReference type="SAM" id="MobiDB-lite"/>
    </source>
</evidence>
<evidence type="ECO:0008006" key="4">
    <source>
        <dbReference type="Google" id="ProtNLM"/>
    </source>
</evidence>
<proteinExistence type="predicted"/>
<dbReference type="RefSeq" id="XP_069309331.1">
    <property type="nucleotide sequence ID" value="XM_069449565.1"/>
</dbReference>
<feature type="region of interest" description="Disordered" evidence="1">
    <location>
        <begin position="17"/>
        <end position="42"/>
    </location>
</feature>
<protein>
    <recommendedName>
        <fullName evidence="4">Mating type protein</fullName>
    </recommendedName>
</protein>
<organism evidence="2 3">
    <name type="scientific">Alternaria dauci</name>
    <dbReference type="NCBI Taxonomy" id="48095"/>
    <lineage>
        <taxon>Eukaryota</taxon>
        <taxon>Fungi</taxon>
        <taxon>Dikarya</taxon>
        <taxon>Ascomycota</taxon>
        <taxon>Pezizomycotina</taxon>
        <taxon>Dothideomycetes</taxon>
        <taxon>Pleosporomycetidae</taxon>
        <taxon>Pleosporales</taxon>
        <taxon>Pleosporineae</taxon>
        <taxon>Pleosporaceae</taxon>
        <taxon>Alternaria</taxon>
        <taxon>Alternaria sect. Porri</taxon>
    </lineage>
</organism>
<accession>A0ABR3UR30</accession>